<evidence type="ECO:0008006" key="3">
    <source>
        <dbReference type="Google" id="ProtNLM"/>
    </source>
</evidence>
<gene>
    <name evidence="1" type="ORF">E4U92_32100</name>
</gene>
<accession>A0A4V6AVT1</accession>
<reference evidence="1 2" key="1">
    <citation type="submission" date="2019-04" db="EMBL/GenBank/DDBJ databases">
        <title>Streptomyces lasaliensis sp.nov., an Actinomycete isolated from soil which produces the polyether antibiotic lasalocid.</title>
        <authorList>
            <person name="Erwin G."/>
            <person name="Haber C."/>
        </authorList>
    </citation>
    <scope>NUCLEOTIDE SEQUENCE [LARGE SCALE GENOMIC DNA]</scope>
    <source>
        <strain evidence="1 2">DSM 40089</strain>
    </source>
</reference>
<name>A0A4V6AVT1_STRGB</name>
<organism evidence="1 2">
    <name type="scientific">Streptomyces galbus</name>
    <dbReference type="NCBI Taxonomy" id="33898"/>
    <lineage>
        <taxon>Bacteria</taxon>
        <taxon>Bacillati</taxon>
        <taxon>Actinomycetota</taxon>
        <taxon>Actinomycetes</taxon>
        <taxon>Kitasatosporales</taxon>
        <taxon>Streptomycetaceae</taxon>
        <taxon>Streptomyces</taxon>
    </lineage>
</organism>
<protein>
    <recommendedName>
        <fullName evidence="3">CdiI immunity protein domain-containing protein</fullName>
    </recommendedName>
</protein>
<dbReference type="EMBL" id="SZPR01000032">
    <property type="protein sequence ID" value="TKS98022.1"/>
    <property type="molecule type" value="Genomic_DNA"/>
</dbReference>
<dbReference type="AlphaFoldDB" id="A0A4V6AVT1"/>
<sequence>MNAELDRFIRVYLSLEQAYDTSGYLRPTLHAFADEYVTAVKDGLESALRSREVSTEAYERLTDVEFCSEDSLYEYLNRMYAYLFLGREPQPTPPG</sequence>
<proteinExistence type="predicted"/>
<evidence type="ECO:0000313" key="1">
    <source>
        <dbReference type="EMBL" id="TKS98022.1"/>
    </source>
</evidence>
<evidence type="ECO:0000313" key="2">
    <source>
        <dbReference type="Proteomes" id="UP000308632"/>
    </source>
</evidence>
<comment type="caution">
    <text evidence="1">The sequence shown here is derived from an EMBL/GenBank/DDBJ whole genome shotgun (WGS) entry which is preliminary data.</text>
</comment>
<dbReference type="RefSeq" id="WP_137303957.1">
    <property type="nucleotide sequence ID" value="NZ_BMVD01000033.1"/>
</dbReference>
<dbReference type="Proteomes" id="UP000308632">
    <property type="component" value="Unassembled WGS sequence"/>
</dbReference>